<dbReference type="InterPro" id="IPR003598">
    <property type="entry name" value="Ig_sub2"/>
</dbReference>
<dbReference type="InterPro" id="IPR013106">
    <property type="entry name" value="Ig_V-set"/>
</dbReference>
<evidence type="ECO:0000313" key="7">
    <source>
        <dbReference type="RefSeq" id="XP_030069050.1"/>
    </source>
</evidence>
<dbReference type="Gene3D" id="2.60.40.10">
    <property type="entry name" value="Immunoglobulins"/>
    <property type="match status" value="5"/>
</dbReference>
<dbReference type="InterPro" id="IPR036179">
    <property type="entry name" value="Ig-like_dom_sf"/>
</dbReference>
<feature type="domain" description="Ig-like" evidence="4">
    <location>
        <begin position="329"/>
        <end position="414"/>
    </location>
</feature>
<dbReference type="RefSeq" id="XP_030069049.1">
    <property type="nucleotide sequence ID" value="XM_030213189.1"/>
</dbReference>
<dbReference type="InterPro" id="IPR013783">
    <property type="entry name" value="Ig-like_fold"/>
</dbReference>
<feature type="chain" id="PRO_5044652585" evidence="3">
    <location>
        <begin position="23"/>
        <end position="624"/>
    </location>
</feature>
<feature type="signal peptide" evidence="3">
    <location>
        <begin position="1"/>
        <end position="22"/>
    </location>
</feature>
<feature type="transmembrane region" description="Helical" evidence="2">
    <location>
        <begin position="511"/>
        <end position="533"/>
    </location>
</feature>
<accession>A0A6P7YZY6</accession>
<dbReference type="Proteomes" id="UP000515156">
    <property type="component" value="Chromosome 8"/>
</dbReference>
<evidence type="ECO:0000256" key="2">
    <source>
        <dbReference type="SAM" id="Phobius"/>
    </source>
</evidence>
<dbReference type="InterPro" id="IPR007110">
    <property type="entry name" value="Ig-like_dom"/>
</dbReference>
<dbReference type="SMART" id="SM00409">
    <property type="entry name" value="IG"/>
    <property type="match status" value="5"/>
</dbReference>
<dbReference type="AlphaFoldDB" id="A0A6P7YZY6"/>
<evidence type="ECO:0000313" key="8">
    <source>
        <dbReference type="RefSeq" id="XP_030069051.1"/>
    </source>
</evidence>
<keyword evidence="2" id="KW-0472">Membrane</keyword>
<feature type="domain" description="Ig-like" evidence="4">
    <location>
        <begin position="241"/>
        <end position="322"/>
    </location>
</feature>
<dbReference type="InterPro" id="IPR003599">
    <property type="entry name" value="Ig_sub"/>
</dbReference>
<evidence type="ECO:0000256" key="3">
    <source>
        <dbReference type="SAM" id="SignalP"/>
    </source>
</evidence>
<dbReference type="GeneID" id="115476680"/>
<sequence>MELLKRLLKFTLLQAFFPGSLSQLWSVQMPSSIQALKGSCVVIPCTFTHPQPRNASEGFHIVWYLKRVNNYTEVFNSRGPRTIERTFQGRTALVGDTKKKICSLQINSVKAEDAAVYYVCIDPQSNSSQSQNVGTQLRISGSPGIVSLSNPGSMSEEKLVNISCSVEHTCPSKPPVLSWSKAGSRVSMHQEELLGSKWRTVTTLTYNPFFKDHKSSLQCNATYPNRQISQKSITLNIEYLPKETKASVIENLDLREGDSVTLKCSSNANPAVTSYRWYQGHQNKFLQGKTQQITLQNITWDSGPYYCKTQNAKGVGFSKPLTLKILYSPKNTSASVVGNSTIEEGDFVQLICSSHSNPAVTNYSWYQGIQKDILQHRGQQITLQILTWDSGPYYCTAHNALGMDMSPPLHLNVSYAPKGTHLVAPGKDQIHEGDPLVLRCKSNSSNPAVTHYTWYKDGNLIVNESQQILKIQSVRPQDVGVYYCATHNAIGNASSTPVIINIIDVQWELNLPIVLGGAVGSLFLLLLTLTIFISVRKKEIQSEAVPDKVTYNKCLDDCAVLDIKATDYANATYTTLDLTTFNSEYAELKTGTQSRDQKEPIYENLKELSTSSNSEDMKGNTAAD</sequence>
<evidence type="ECO:0000256" key="1">
    <source>
        <dbReference type="SAM" id="MobiDB-lite"/>
    </source>
</evidence>
<evidence type="ECO:0000259" key="4">
    <source>
        <dbReference type="PROSITE" id="PS50835"/>
    </source>
</evidence>
<dbReference type="SUPFAM" id="SSF48726">
    <property type="entry name" value="Immunoglobulin"/>
    <property type="match status" value="5"/>
</dbReference>
<dbReference type="PANTHER" id="PTHR46484">
    <property type="entry name" value="SI:CH211-171H4.5-RELATED"/>
    <property type="match status" value="1"/>
</dbReference>
<dbReference type="PROSITE" id="PS50835">
    <property type="entry name" value="IG_LIKE"/>
    <property type="match status" value="4"/>
</dbReference>
<dbReference type="Pfam" id="PF07686">
    <property type="entry name" value="V-set"/>
    <property type="match status" value="1"/>
</dbReference>
<feature type="domain" description="Ig-like" evidence="4">
    <location>
        <begin position="417"/>
        <end position="501"/>
    </location>
</feature>
<gene>
    <name evidence="6 7 8" type="primary">LOC115476680</name>
</gene>
<keyword evidence="2" id="KW-1133">Transmembrane helix</keyword>
<organism evidence="5 6">
    <name type="scientific">Microcaecilia unicolor</name>
    <dbReference type="NCBI Taxonomy" id="1415580"/>
    <lineage>
        <taxon>Eukaryota</taxon>
        <taxon>Metazoa</taxon>
        <taxon>Chordata</taxon>
        <taxon>Craniata</taxon>
        <taxon>Vertebrata</taxon>
        <taxon>Euteleostomi</taxon>
        <taxon>Amphibia</taxon>
        <taxon>Gymnophiona</taxon>
        <taxon>Siphonopidae</taxon>
        <taxon>Microcaecilia</taxon>
    </lineage>
</organism>
<dbReference type="OrthoDB" id="6250964at2759"/>
<name>A0A6P7YZY6_9AMPH</name>
<proteinExistence type="predicted"/>
<feature type="domain" description="Ig-like" evidence="4">
    <location>
        <begin position="143"/>
        <end position="236"/>
    </location>
</feature>
<keyword evidence="5" id="KW-1185">Reference proteome</keyword>
<dbReference type="RefSeq" id="XP_030069051.1">
    <property type="nucleotide sequence ID" value="XM_030213191.1"/>
</dbReference>
<protein>
    <submittedName>
        <fullName evidence="6 7">Sialoadhesin-like isoform X1</fullName>
    </submittedName>
</protein>
<dbReference type="PANTHER" id="PTHR46484:SF1">
    <property type="entry name" value="SCHWANN CELL MYELIN PROTEIN-RELATED"/>
    <property type="match status" value="1"/>
</dbReference>
<keyword evidence="2" id="KW-0812">Transmembrane</keyword>
<reference evidence="6 7" key="1">
    <citation type="submission" date="2025-04" db="UniProtKB">
        <authorList>
            <consortium name="RefSeq"/>
        </authorList>
    </citation>
    <scope>IDENTIFICATION</scope>
</reference>
<keyword evidence="3" id="KW-0732">Signal</keyword>
<dbReference type="KEGG" id="muo:115476680"/>
<dbReference type="RefSeq" id="XP_030069050.1">
    <property type="nucleotide sequence ID" value="XM_030213190.1"/>
</dbReference>
<dbReference type="SMART" id="SM00406">
    <property type="entry name" value="IGv"/>
    <property type="match status" value="2"/>
</dbReference>
<evidence type="ECO:0000313" key="6">
    <source>
        <dbReference type="RefSeq" id="XP_030069049.1"/>
    </source>
</evidence>
<feature type="region of interest" description="Disordered" evidence="1">
    <location>
        <begin position="589"/>
        <end position="624"/>
    </location>
</feature>
<dbReference type="Pfam" id="PF13895">
    <property type="entry name" value="Ig_2"/>
    <property type="match status" value="3"/>
</dbReference>
<evidence type="ECO:0000313" key="5">
    <source>
        <dbReference type="Proteomes" id="UP000515156"/>
    </source>
</evidence>
<dbReference type="SMART" id="SM00408">
    <property type="entry name" value="IGc2"/>
    <property type="match status" value="3"/>
</dbReference>
<feature type="compositionally biased region" description="Basic and acidic residues" evidence="1">
    <location>
        <begin position="595"/>
        <end position="606"/>
    </location>
</feature>